<comment type="subcellular location">
    <subcellularLocation>
        <location evidence="1">Membrane</location>
        <topology evidence="1">Single-pass type II membrane protein</topology>
    </subcellularLocation>
</comment>
<dbReference type="GeneID" id="54784217"/>
<evidence type="ECO:0000256" key="9">
    <source>
        <dbReference type="SAM" id="MobiDB-lite"/>
    </source>
</evidence>
<proteinExistence type="inferred from homology"/>
<dbReference type="SUPFAM" id="SSF49899">
    <property type="entry name" value="Concanavalin A-like lectins/glucanases"/>
    <property type="match status" value="1"/>
</dbReference>
<dbReference type="EMBL" id="SWFT01000162">
    <property type="protein sequence ID" value="KAA8896826.1"/>
    <property type="molecule type" value="Genomic_DNA"/>
</dbReference>
<reference evidence="12 13" key="1">
    <citation type="submission" date="2019-07" db="EMBL/GenBank/DDBJ databases">
        <title>Genome assembly of two rare yeast pathogens: Diutina rugosa and Trichomonascus ciferrii.</title>
        <authorList>
            <person name="Mixao V."/>
            <person name="Saus E."/>
            <person name="Hansen A."/>
            <person name="Lass-Flor C."/>
            <person name="Gabaldon T."/>
        </authorList>
    </citation>
    <scope>NUCLEOTIDE SEQUENCE [LARGE SCALE GENOMIC DNA]</scope>
    <source>
        <strain evidence="12 13">CBS 613</strain>
    </source>
</reference>
<dbReference type="InterPro" id="IPR013320">
    <property type="entry name" value="ConA-like_dom_sf"/>
</dbReference>
<keyword evidence="7" id="KW-0325">Glycoprotein</keyword>
<dbReference type="OrthoDB" id="412647at2759"/>
<dbReference type="PROSITE" id="PS51762">
    <property type="entry name" value="GH16_2"/>
    <property type="match status" value="1"/>
</dbReference>
<feature type="transmembrane region" description="Helical" evidence="10">
    <location>
        <begin position="168"/>
        <end position="190"/>
    </location>
</feature>
<sequence>MVRDLTKNSPRADPEFQSSSSEALHDPFQASEDNSSHFIESRSDTPTSGTPGSSSAHLLGSHDYYNPSVNNSSSMLPKSYDRYPESSATGLNEKTLGDSFSGYKYGHVGIADFSPFGGYPAHQFPLDISEKEPDDYLHNPDPIKDAEYGKHRAIYDFKNMDRRSAGGLFGFIFLLLAAVAVFVLVPVFTYSGVTSHPAPEVHTILTHYSYPLVGAIRSSLVDPDTPDDAMSIKARDGSDWTLVFSDEFNAEGRTFYPGDDQFFYAPDFHYDATKDLEWYDPDAVTTSEGTVNLRMDAFKNHDMFYRSGMLHTWNQFCFTQGRIDFSARLPNYGNVSGLWPGLWTMGNLGRPGYMATTDGVWPYSYEDCDAGITANQSSPDGISYLPGQRLNSCTCKGESHPNPGTGRGAPEIDAIEAATDSTFGTGVASQSMQIAPYDIWYMPDYDWIEIHNKSVTTMNTYAGGPFQQAISGITTLNSSWYEFGDVEHNFQRYGFEYLNDNDDGYCRWFVGDDPTYTLHANALHPSGNIGWRRISKEPMSIIVNLGISNNWAYVDWNALAFPVTMRIDYIRVYQPKDQINVGCDPPGYPTQNYIKQHPLIYHNVNVTHFEKAGYTTPKNVLTGNCK</sequence>
<evidence type="ECO:0000256" key="10">
    <source>
        <dbReference type="SAM" id="Phobius"/>
    </source>
</evidence>
<keyword evidence="3 10" id="KW-0812">Transmembrane</keyword>
<name>A0A642UCR1_DIURU</name>
<dbReference type="PANTHER" id="PTHR31361:SF1">
    <property type="entry name" value="BETA-GLUCAN SYNTHESIS-ASSOCIATED PROTEIN KRE6-RELATED"/>
    <property type="match status" value="1"/>
</dbReference>
<feature type="compositionally biased region" description="Low complexity" evidence="9">
    <location>
        <begin position="44"/>
        <end position="55"/>
    </location>
</feature>
<dbReference type="InterPro" id="IPR005629">
    <property type="entry name" value="Skn1/Kre6/Sbg1"/>
</dbReference>
<dbReference type="GO" id="GO:0015926">
    <property type="term" value="F:glucosidase activity"/>
    <property type="evidence" value="ECO:0007669"/>
    <property type="project" value="TreeGrafter"/>
</dbReference>
<organism evidence="12 13">
    <name type="scientific">Diutina rugosa</name>
    <name type="common">Yeast</name>
    <name type="synonym">Candida rugosa</name>
    <dbReference type="NCBI Taxonomy" id="5481"/>
    <lineage>
        <taxon>Eukaryota</taxon>
        <taxon>Fungi</taxon>
        <taxon>Dikarya</taxon>
        <taxon>Ascomycota</taxon>
        <taxon>Saccharomycotina</taxon>
        <taxon>Pichiomycetes</taxon>
        <taxon>Debaryomycetaceae</taxon>
        <taxon>Diutina</taxon>
    </lineage>
</organism>
<dbReference type="GO" id="GO:0005886">
    <property type="term" value="C:plasma membrane"/>
    <property type="evidence" value="ECO:0007669"/>
    <property type="project" value="TreeGrafter"/>
</dbReference>
<comment type="caution">
    <text evidence="12">The sequence shown here is derived from an EMBL/GenBank/DDBJ whole genome shotgun (WGS) entry which is preliminary data.</text>
</comment>
<evidence type="ECO:0000256" key="8">
    <source>
        <dbReference type="ARBA" id="ARBA00023316"/>
    </source>
</evidence>
<dbReference type="InterPro" id="IPR000757">
    <property type="entry name" value="Beta-glucanase-like"/>
</dbReference>
<dbReference type="FunFam" id="2.60.120.200:FF:000140">
    <property type="entry name" value="Beta-glucan synthesis-associated protein"/>
    <property type="match status" value="1"/>
</dbReference>
<keyword evidence="6 10" id="KW-0472">Membrane</keyword>
<dbReference type="RefSeq" id="XP_034009622.1">
    <property type="nucleotide sequence ID" value="XM_034158562.1"/>
</dbReference>
<comment type="similarity">
    <text evidence="2">Belongs to the SKN1/KRE6 family.</text>
</comment>
<evidence type="ECO:0000256" key="7">
    <source>
        <dbReference type="ARBA" id="ARBA00023180"/>
    </source>
</evidence>
<keyword evidence="13" id="KW-1185">Reference proteome</keyword>
<evidence type="ECO:0000256" key="5">
    <source>
        <dbReference type="ARBA" id="ARBA00022989"/>
    </source>
</evidence>
<keyword evidence="4" id="KW-0735">Signal-anchor</keyword>
<dbReference type="Pfam" id="PF03935">
    <property type="entry name" value="SKN1_KRE6_Sbg1"/>
    <property type="match status" value="1"/>
</dbReference>
<evidence type="ECO:0000256" key="2">
    <source>
        <dbReference type="ARBA" id="ARBA00010962"/>
    </source>
</evidence>
<dbReference type="GO" id="GO:0031505">
    <property type="term" value="P:fungal-type cell wall organization"/>
    <property type="evidence" value="ECO:0007669"/>
    <property type="project" value="UniProtKB-ARBA"/>
</dbReference>
<dbReference type="CDD" id="cd02180">
    <property type="entry name" value="GH16_fungal_KRE6_glucanase"/>
    <property type="match status" value="1"/>
</dbReference>
<dbReference type="AlphaFoldDB" id="A0A642UCR1"/>
<dbReference type="GO" id="GO:0005789">
    <property type="term" value="C:endoplasmic reticulum membrane"/>
    <property type="evidence" value="ECO:0007669"/>
    <property type="project" value="TreeGrafter"/>
</dbReference>
<protein>
    <recommendedName>
        <fullName evidence="11">GH16 domain-containing protein</fullName>
    </recommendedName>
</protein>
<dbReference type="PANTHER" id="PTHR31361">
    <property type="entry name" value="BETA-GLUCAN SYNTHESIS-ASSOCIATED PROTEIN KRE6-RELATED"/>
    <property type="match status" value="1"/>
</dbReference>
<dbReference type="VEuPathDB" id="FungiDB:DIURU_005566"/>
<evidence type="ECO:0000256" key="1">
    <source>
        <dbReference type="ARBA" id="ARBA00004606"/>
    </source>
</evidence>
<evidence type="ECO:0000256" key="4">
    <source>
        <dbReference type="ARBA" id="ARBA00022968"/>
    </source>
</evidence>
<gene>
    <name evidence="12" type="ORF">DIURU_005566</name>
</gene>
<accession>A0A642UCR1</accession>
<feature type="domain" description="GH16" evidence="11">
    <location>
        <begin position="203"/>
        <end position="578"/>
    </location>
</feature>
<keyword evidence="5 10" id="KW-1133">Transmembrane helix</keyword>
<dbReference type="Proteomes" id="UP000449547">
    <property type="component" value="Unassembled WGS sequence"/>
</dbReference>
<evidence type="ECO:0000256" key="6">
    <source>
        <dbReference type="ARBA" id="ARBA00023136"/>
    </source>
</evidence>
<evidence type="ECO:0000259" key="11">
    <source>
        <dbReference type="PROSITE" id="PS51762"/>
    </source>
</evidence>
<feature type="region of interest" description="Disordered" evidence="9">
    <location>
        <begin position="1"/>
        <end position="64"/>
    </location>
</feature>
<evidence type="ECO:0000313" key="13">
    <source>
        <dbReference type="Proteomes" id="UP000449547"/>
    </source>
</evidence>
<dbReference type="Gene3D" id="2.60.120.200">
    <property type="match status" value="1"/>
</dbReference>
<evidence type="ECO:0000256" key="3">
    <source>
        <dbReference type="ARBA" id="ARBA00022692"/>
    </source>
</evidence>
<evidence type="ECO:0000313" key="12">
    <source>
        <dbReference type="EMBL" id="KAA8896826.1"/>
    </source>
</evidence>
<dbReference type="GO" id="GO:0006078">
    <property type="term" value="P:(1-&gt;6)-beta-D-glucan biosynthetic process"/>
    <property type="evidence" value="ECO:0007669"/>
    <property type="project" value="TreeGrafter"/>
</dbReference>
<feature type="compositionally biased region" description="Basic and acidic residues" evidence="9">
    <location>
        <begin position="1"/>
        <end position="14"/>
    </location>
</feature>
<dbReference type="OMA" id="AHIEAYT"/>
<keyword evidence="8" id="KW-0961">Cell wall biogenesis/degradation</keyword>